<dbReference type="EMBL" id="BMHY01000019">
    <property type="protein sequence ID" value="GGG88013.1"/>
    <property type="molecule type" value="Genomic_DNA"/>
</dbReference>
<dbReference type="SUPFAM" id="SSF54106">
    <property type="entry name" value="LysM domain"/>
    <property type="match status" value="1"/>
</dbReference>
<dbReference type="PROSITE" id="PS51782">
    <property type="entry name" value="LYSM"/>
    <property type="match status" value="1"/>
</dbReference>
<evidence type="ECO:0000313" key="4">
    <source>
        <dbReference type="Proteomes" id="UP000600247"/>
    </source>
</evidence>
<dbReference type="Pfam" id="PF01476">
    <property type="entry name" value="LysM"/>
    <property type="match status" value="1"/>
</dbReference>
<dbReference type="Gene3D" id="3.10.350.10">
    <property type="entry name" value="LysM domain"/>
    <property type="match status" value="1"/>
</dbReference>
<dbReference type="RefSeq" id="WP_188892703.1">
    <property type="nucleotide sequence ID" value="NZ_BMHY01000019.1"/>
</dbReference>
<proteinExistence type="predicted"/>
<dbReference type="CDD" id="cd00118">
    <property type="entry name" value="LysM"/>
    <property type="match status" value="1"/>
</dbReference>
<sequence length="125" mass="13907">MMMNISNPSFYKTIHKDATASRSVLEAIKQSVRRHLLKWVVCAALVALLLTSFLLLQTNASAEHTIPGADEQLIVVSSGDTIWGIAQRYTKAADDIRFNVYKIKERNQLATVTITPGQKLIVPKL</sequence>
<keyword evidence="1" id="KW-0472">Membrane</keyword>
<feature type="domain" description="LysM" evidence="2">
    <location>
        <begin position="72"/>
        <end position="122"/>
    </location>
</feature>
<dbReference type="AlphaFoldDB" id="A0A917HSP1"/>
<dbReference type="Proteomes" id="UP000600247">
    <property type="component" value="Unassembled WGS sequence"/>
</dbReference>
<gene>
    <name evidence="3" type="ORF">GCM10010918_53050</name>
</gene>
<comment type="caution">
    <text evidence="3">The sequence shown here is derived from an EMBL/GenBank/DDBJ whole genome shotgun (WGS) entry which is preliminary data.</text>
</comment>
<evidence type="ECO:0000259" key="2">
    <source>
        <dbReference type="PROSITE" id="PS51782"/>
    </source>
</evidence>
<evidence type="ECO:0000256" key="1">
    <source>
        <dbReference type="SAM" id="Phobius"/>
    </source>
</evidence>
<organism evidence="3 4">
    <name type="scientific">Paenibacillus radicis</name>
    <name type="common">ex Gao et al. 2016</name>
    <dbReference type="NCBI Taxonomy" id="1737354"/>
    <lineage>
        <taxon>Bacteria</taxon>
        <taxon>Bacillati</taxon>
        <taxon>Bacillota</taxon>
        <taxon>Bacilli</taxon>
        <taxon>Bacillales</taxon>
        <taxon>Paenibacillaceae</taxon>
        <taxon>Paenibacillus</taxon>
    </lineage>
</organism>
<keyword evidence="1" id="KW-0812">Transmembrane</keyword>
<accession>A0A917HSP1</accession>
<protein>
    <recommendedName>
        <fullName evidence="2">LysM domain-containing protein</fullName>
    </recommendedName>
</protein>
<name>A0A917HSP1_9BACL</name>
<keyword evidence="4" id="KW-1185">Reference proteome</keyword>
<dbReference type="SMART" id="SM00257">
    <property type="entry name" value="LysM"/>
    <property type="match status" value="1"/>
</dbReference>
<dbReference type="InterPro" id="IPR018392">
    <property type="entry name" value="LysM"/>
</dbReference>
<evidence type="ECO:0000313" key="3">
    <source>
        <dbReference type="EMBL" id="GGG88013.1"/>
    </source>
</evidence>
<reference evidence="3 4" key="1">
    <citation type="journal article" date="2014" name="Int. J. Syst. Evol. Microbiol.">
        <title>Complete genome sequence of Corynebacterium casei LMG S-19264T (=DSM 44701T), isolated from a smear-ripened cheese.</title>
        <authorList>
            <consortium name="US DOE Joint Genome Institute (JGI-PGF)"/>
            <person name="Walter F."/>
            <person name="Albersmeier A."/>
            <person name="Kalinowski J."/>
            <person name="Ruckert C."/>
        </authorList>
    </citation>
    <scope>NUCLEOTIDE SEQUENCE [LARGE SCALE GENOMIC DNA]</scope>
    <source>
        <strain evidence="3 4">CGMCC 1.15286</strain>
    </source>
</reference>
<feature type="transmembrane region" description="Helical" evidence="1">
    <location>
        <begin position="36"/>
        <end position="56"/>
    </location>
</feature>
<dbReference type="InterPro" id="IPR036779">
    <property type="entry name" value="LysM_dom_sf"/>
</dbReference>
<keyword evidence="1" id="KW-1133">Transmembrane helix</keyword>